<dbReference type="InterPro" id="IPR001279">
    <property type="entry name" value="Metallo-B-lactamas"/>
</dbReference>
<dbReference type="Proteomes" id="UP000448292">
    <property type="component" value="Unassembled WGS sequence"/>
</dbReference>
<feature type="domain" description="Metallo-beta-lactamase" evidence="6">
    <location>
        <begin position="52"/>
        <end position="250"/>
    </location>
</feature>
<comment type="cofactor">
    <cofactor evidence="1">
        <name>Zn(2+)</name>
        <dbReference type="ChEBI" id="CHEBI:29105"/>
    </cofactor>
</comment>
<dbReference type="Gene3D" id="3.60.15.10">
    <property type="entry name" value="Ribonuclease Z/Hydroxyacylglutathione hydrolase-like"/>
    <property type="match status" value="1"/>
</dbReference>
<comment type="similarity">
    <text evidence="2">Belongs to the metallo-beta-lactamase superfamily.</text>
</comment>
<evidence type="ECO:0000256" key="3">
    <source>
        <dbReference type="ARBA" id="ARBA00022723"/>
    </source>
</evidence>
<dbReference type="InterPro" id="IPR051013">
    <property type="entry name" value="MBL_superfamily_lactonases"/>
</dbReference>
<evidence type="ECO:0000313" key="8">
    <source>
        <dbReference type="Proteomes" id="UP000448292"/>
    </source>
</evidence>
<dbReference type="EMBL" id="QMIE01000011">
    <property type="protein sequence ID" value="TVM16389.1"/>
    <property type="molecule type" value="Genomic_DNA"/>
</dbReference>
<proteinExistence type="inferred from homology"/>
<accession>A0A7M3MD09</accession>
<dbReference type="SUPFAM" id="SSF56281">
    <property type="entry name" value="Metallo-hydrolase/oxidoreductase"/>
    <property type="match status" value="1"/>
</dbReference>
<name>A0A7M3MD09_9BACT</name>
<evidence type="ECO:0000256" key="4">
    <source>
        <dbReference type="ARBA" id="ARBA00022801"/>
    </source>
</evidence>
<dbReference type="GO" id="GO:0046872">
    <property type="term" value="F:metal ion binding"/>
    <property type="evidence" value="ECO:0007669"/>
    <property type="project" value="UniProtKB-KW"/>
</dbReference>
<dbReference type="CDD" id="cd07729">
    <property type="entry name" value="AHL_lactonase_MBL-fold"/>
    <property type="match status" value="1"/>
</dbReference>
<keyword evidence="8" id="KW-1185">Reference proteome</keyword>
<evidence type="ECO:0000259" key="6">
    <source>
        <dbReference type="SMART" id="SM00849"/>
    </source>
</evidence>
<dbReference type="SMART" id="SM00849">
    <property type="entry name" value="Lactamase_B"/>
    <property type="match status" value="1"/>
</dbReference>
<dbReference type="AlphaFoldDB" id="A0A7M3MD09"/>
<protein>
    <submittedName>
        <fullName evidence="7">N-acyl homoserine lactonase family protein</fullName>
    </submittedName>
</protein>
<dbReference type="PANTHER" id="PTHR42978:SF7">
    <property type="entry name" value="METALLO-HYDROLASE RV2300C-RELATED"/>
    <property type="match status" value="1"/>
</dbReference>
<dbReference type="OrthoDB" id="9773738at2"/>
<evidence type="ECO:0000256" key="1">
    <source>
        <dbReference type="ARBA" id="ARBA00001947"/>
    </source>
</evidence>
<evidence type="ECO:0000256" key="5">
    <source>
        <dbReference type="ARBA" id="ARBA00022833"/>
    </source>
</evidence>
<keyword evidence="5" id="KW-0862">Zinc</keyword>
<organism evidence="7 8">
    <name type="scientific">Oceanidesulfovibrio indonesiensis</name>
    <dbReference type="NCBI Taxonomy" id="54767"/>
    <lineage>
        <taxon>Bacteria</taxon>
        <taxon>Pseudomonadati</taxon>
        <taxon>Thermodesulfobacteriota</taxon>
        <taxon>Desulfovibrionia</taxon>
        <taxon>Desulfovibrionales</taxon>
        <taxon>Desulfovibrionaceae</taxon>
        <taxon>Oceanidesulfovibrio</taxon>
    </lineage>
</organism>
<comment type="caution">
    <text evidence="7">The sequence shown here is derived from an EMBL/GenBank/DDBJ whole genome shotgun (WGS) entry which is preliminary data.</text>
</comment>
<reference evidence="7 8" key="1">
    <citation type="submission" date="2018-06" db="EMBL/GenBank/DDBJ databases">
        <title>Complete genome of Desulfovibrio indonesiensis P37SLT.</title>
        <authorList>
            <person name="Crispim J.S."/>
            <person name="Vidigal P.M.P."/>
            <person name="Silva L.C.F."/>
            <person name="Laguardia C.N."/>
            <person name="Araujo L.C."/>
            <person name="Dias R.S."/>
            <person name="Sousa M.P."/>
            <person name="Paula S.O."/>
            <person name="Silva C."/>
        </authorList>
    </citation>
    <scope>NUCLEOTIDE SEQUENCE [LARGE SCALE GENOMIC DNA]</scope>
    <source>
        <strain evidence="7 8">P37SLT</strain>
    </source>
</reference>
<evidence type="ECO:0000256" key="2">
    <source>
        <dbReference type="ARBA" id="ARBA00007749"/>
    </source>
</evidence>
<dbReference type="GO" id="GO:0016787">
    <property type="term" value="F:hydrolase activity"/>
    <property type="evidence" value="ECO:0007669"/>
    <property type="project" value="UniProtKB-KW"/>
</dbReference>
<dbReference type="PANTHER" id="PTHR42978">
    <property type="entry name" value="QUORUM-QUENCHING LACTONASE YTNP-RELATED-RELATED"/>
    <property type="match status" value="1"/>
</dbReference>
<dbReference type="Pfam" id="PF00753">
    <property type="entry name" value="Lactamase_B"/>
    <property type="match status" value="1"/>
</dbReference>
<gene>
    <name evidence="7" type="ORF">DPQ33_12260</name>
</gene>
<sequence length="260" mass="28654">MPGYSLSDSKDTHQRRGELMPYTITPLLVGVRNVDQGIMTYQQGYGKRIWLPMWAFLLREKGGEGRTVIVDTGLEDFVNPPEFIEDTGLEALFMDEALEQQGLTANDVDAVINTHLHDDHCGNNPMFENTPIYVQRAELEACLHPHPLDYRYEPSFVEDLDVRPVEGDTEIFPGITLMATPGHTPGSQAVKVETEDGPVVITGMCCSGENFPENGPAICPGVHCDAFSAYDEIQKLKALRDQGATLLPLHELSLAGKTIG</sequence>
<keyword evidence="4" id="KW-0378">Hydrolase</keyword>
<keyword evidence="3" id="KW-0479">Metal-binding</keyword>
<evidence type="ECO:0000313" key="7">
    <source>
        <dbReference type="EMBL" id="TVM16389.1"/>
    </source>
</evidence>
<dbReference type="InterPro" id="IPR036866">
    <property type="entry name" value="RibonucZ/Hydroxyglut_hydro"/>
</dbReference>